<sequence length="70" mass="8128">MVKIMPTENQHIEELELKIKAMALENERLRIEADKAKASKNWIWAFVPIVTILAGNFAHIWNSLINSFLH</sequence>
<evidence type="ECO:0000313" key="4">
    <source>
        <dbReference type="Proteomes" id="UP000051236"/>
    </source>
</evidence>
<name>A0A0R1XRP0_9LACO</name>
<protein>
    <submittedName>
        <fullName evidence="3">Uncharacterized protein</fullName>
    </submittedName>
</protein>
<gene>
    <name evidence="3" type="ORF">FC83_GL001540</name>
</gene>
<organism evidence="3 4">
    <name type="scientific">Agrilactobacillus composti DSM 18527 = JCM 14202</name>
    <dbReference type="NCBI Taxonomy" id="1423734"/>
    <lineage>
        <taxon>Bacteria</taxon>
        <taxon>Bacillati</taxon>
        <taxon>Bacillota</taxon>
        <taxon>Bacilli</taxon>
        <taxon>Lactobacillales</taxon>
        <taxon>Lactobacillaceae</taxon>
        <taxon>Agrilactobacillus</taxon>
    </lineage>
</organism>
<feature type="coiled-coil region" evidence="1">
    <location>
        <begin position="12"/>
        <end position="41"/>
    </location>
</feature>
<keyword evidence="2" id="KW-1133">Transmembrane helix</keyword>
<dbReference type="EMBL" id="AZGA01000088">
    <property type="protein sequence ID" value="KRM30409.1"/>
    <property type="molecule type" value="Genomic_DNA"/>
</dbReference>
<keyword evidence="4" id="KW-1185">Reference proteome</keyword>
<dbReference type="PATRIC" id="fig|1423734.3.peg.1558"/>
<feature type="transmembrane region" description="Helical" evidence="2">
    <location>
        <begin position="42"/>
        <end position="61"/>
    </location>
</feature>
<comment type="caution">
    <text evidence="3">The sequence shown here is derived from an EMBL/GenBank/DDBJ whole genome shotgun (WGS) entry which is preliminary data.</text>
</comment>
<evidence type="ECO:0000313" key="3">
    <source>
        <dbReference type="EMBL" id="KRM30409.1"/>
    </source>
</evidence>
<keyword evidence="2" id="KW-0812">Transmembrane</keyword>
<dbReference type="Proteomes" id="UP000051236">
    <property type="component" value="Unassembled WGS sequence"/>
</dbReference>
<evidence type="ECO:0000256" key="2">
    <source>
        <dbReference type="SAM" id="Phobius"/>
    </source>
</evidence>
<evidence type="ECO:0000256" key="1">
    <source>
        <dbReference type="SAM" id="Coils"/>
    </source>
</evidence>
<accession>A0A0R1XRP0</accession>
<dbReference type="AlphaFoldDB" id="A0A0R1XRP0"/>
<keyword evidence="1" id="KW-0175">Coiled coil</keyword>
<reference evidence="3 4" key="1">
    <citation type="journal article" date="2015" name="Genome Announc.">
        <title>Expanding the biotechnology potential of lactobacilli through comparative genomics of 213 strains and associated genera.</title>
        <authorList>
            <person name="Sun Z."/>
            <person name="Harris H.M."/>
            <person name="McCann A."/>
            <person name="Guo C."/>
            <person name="Argimon S."/>
            <person name="Zhang W."/>
            <person name="Yang X."/>
            <person name="Jeffery I.B."/>
            <person name="Cooney J.C."/>
            <person name="Kagawa T.F."/>
            <person name="Liu W."/>
            <person name="Song Y."/>
            <person name="Salvetti E."/>
            <person name="Wrobel A."/>
            <person name="Rasinkangas P."/>
            <person name="Parkhill J."/>
            <person name="Rea M.C."/>
            <person name="O'Sullivan O."/>
            <person name="Ritari J."/>
            <person name="Douillard F.P."/>
            <person name="Paul Ross R."/>
            <person name="Yang R."/>
            <person name="Briner A.E."/>
            <person name="Felis G.E."/>
            <person name="de Vos W.M."/>
            <person name="Barrangou R."/>
            <person name="Klaenhammer T.R."/>
            <person name="Caufield P.W."/>
            <person name="Cui Y."/>
            <person name="Zhang H."/>
            <person name="O'Toole P.W."/>
        </authorList>
    </citation>
    <scope>NUCLEOTIDE SEQUENCE [LARGE SCALE GENOMIC DNA]</scope>
    <source>
        <strain evidence="3 4">DSM 18527</strain>
    </source>
</reference>
<keyword evidence="2" id="KW-0472">Membrane</keyword>
<proteinExistence type="predicted"/>